<reference evidence="1" key="2">
    <citation type="journal article" date="2015" name="Fish Shellfish Immunol.">
        <title>Early steps in the European eel (Anguilla anguilla)-Vibrio vulnificus interaction in the gills: Role of the RtxA13 toxin.</title>
        <authorList>
            <person name="Callol A."/>
            <person name="Pajuelo D."/>
            <person name="Ebbesson L."/>
            <person name="Teles M."/>
            <person name="MacKenzie S."/>
            <person name="Amaro C."/>
        </authorList>
    </citation>
    <scope>NUCLEOTIDE SEQUENCE</scope>
</reference>
<accession>A0A0E9XIT8</accession>
<evidence type="ECO:0000313" key="1">
    <source>
        <dbReference type="EMBL" id="JAI02648.1"/>
    </source>
</evidence>
<organism evidence="1">
    <name type="scientific">Anguilla anguilla</name>
    <name type="common">European freshwater eel</name>
    <name type="synonym">Muraena anguilla</name>
    <dbReference type="NCBI Taxonomy" id="7936"/>
    <lineage>
        <taxon>Eukaryota</taxon>
        <taxon>Metazoa</taxon>
        <taxon>Chordata</taxon>
        <taxon>Craniata</taxon>
        <taxon>Vertebrata</taxon>
        <taxon>Euteleostomi</taxon>
        <taxon>Actinopterygii</taxon>
        <taxon>Neopterygii</taxon>
        <taxon>Teleostei</taxon>
        <taxon>Anguilliformes</taxon>
        <taxon>Anguillidae</taxon>
        <taxon>Anguilla</taxon>
    </lineage>
</organism>
<dbReference type="EMBL" id="GBXM01005930">
    <property type="protein sequence ID" value="JAI02648.1"/>
    <property type="molecule type" value="Transcribed_RNA"/>
</dbReference>
<dbReference type="AlphaFoldDB" id="A0A0E9XIT8"/>
<name>A0A0E9XIT8_ANGAN</name>
<proteinExistence type="predicted"/>
<protein>
    <submittedName>
        <fullName evidence="1">Uncharacterized protein</fullName>
    </submittedName>
</protein>
<sequence length="30" mass="3656">MPSRHSSRVTYKMKYILQLHPDKLKRSVQQ</sequence>
<reference evidence="1" key="1">
    <citation type="submission" date="2014-11" db="EMBL/GenBank/DDBJ databases">
        <authorList>
            <person name="Amaro Gonzalez C."/>
        </authorList>
    </citation>
    <scope>NUCLEOTIDE SEQUENCE</scope>
</reference>